<dbReference type="Proteomes" id="UP001519363">
    <property type="component" value="Unassembled WGS sequence"/>
</dbReference>
<evidence type="ECO:0000256" key="2">
    <source>
        <dbReference type="SAM" id="MobiDB-lite"/>
    </source>
</evidence>
<dbReference type="NCBIfam" id="NF033748">
    <property type="entry name" value="class_F_sortase"/>
    <property type="match status" value="1"/>
</dbReference>
<feature type="signal peptide" evidence="3">
    <location>
        <begin position="1"/>
        <end position="21"/>
    </location>
</feature>
<name>A0ABS5AED9_9PSEU</name>
<feature type="region of interest" description="Disordered" evidence="2">
    <location>
        <begin position="25"/>
        <end position="44"/>
    </location>
</feature>
<dbReference type="SUPFAM" id="SSF63817">
    <property type="entry name" value="Sortase"/>
    <property type="match status" value="1"/>
</dbReference>
<evidence type="ECO:0000256" key="3">
    <source>
        <dbReference type="SAM" id="SignalP"/>
    </source>
</evidence>
<feature type="compositionally biased region" description="Low complexity" evidence="2">
    <location>
        <begin position="30"/>
        <end position="44"/>
    </location>
</feature>
<dbReference type="InterPro" id="IPR005754">
    <property type="entry name" value="Sortase"/>
</dbReference>
<reference evidence="4 5" key="1">
    <citation type="submission" date="2021-03" db="EMBL/GenBank/DDBJ databases">
        <title>Sequencing the genomes of 1000 actinobacteria strains.</title>
        <authorList>
            <person name="Klenk H.-P."/>
        </authorList>
    </citation>
    <scope>NUCLEOTIDE SEQUENCE [LARGE SCALE GENOMIC DNA]</scope>
    <source>
        <strain evidence="4 5">DSM 44580</strain>
    </source>
</reference>
<dbReference type="CDD" id="cd05829">
    <property type="entry name" value="Sortase_F"/>
    <property type="match status" value="1"/>
</dbReference>
<accession>A0ABS5AED9</accession>
<feature type="chain" id="PRO_5045559765" evidence="3">
    <location>
        <begin position="22"/>
        <end position="203"/>
    </location>
</feature>
<protein>
    <submittedName>
        <fullName evidence="4">LPXTG-site transpeptidase (Sortase) family protein</fullName>
    </submittedName>
</protein>
<keyword evidence="3" id="KW-0732">Signal</keyword>
<dbReference type="RefSeq" id="WP_249044434.1">
    <property type="nucleotide sequence ID" value="NZ_JAGIOO010000001.1"/>
</dbReference>
<dbReference type="InterPro" id="IPR023365">
    <property type="entry name" value="Sortase_dom-sf"/>
</dbReference>
<proteinExistence type="predicted"/>
<dbReference type="InterPro" id="IPR042001">
    <property type="entry name" value="Sortase_F"/>
</dbReference>
<dbReference type="EMBL" id="JAGIOO010000001">
    <property type="protein sequence ID" value="MBP2474672.1"/>
    <property type="molecule type" value="Genomic_DNA"/>
</dbReference>
<gene>
    <name evidence="4" type="ORF">JOF53_003544</name>
</gene>
<sequence>MRRAGVAGLLLAVLLGTGACGSGPGPVPEPLTASATSTTAEAPPAEVAALPKSTPTRVRVPKIGADSSLVPLGLNQDQTVQVPPVTQPMQAGWFTGAPSPGEKGPAVVLGHVDGGGKAGIFHKLRQVEVGDEVLVDREDGRTARFVVHETQQVAKKDFPTDRVYGDTDRPEIRLITCGGIFDRGARSYQDNVIVYATLAGSGA</sequence>
<evidence type="ECO:0000256" key="1">
    <source>
        <dbReference type="ARBA" id="ARBA00022801"/>
    </source>
</evidence>
<dbReference type="Pfam" id="PF04203">
    <property type="entry name" value="Sortase"/>
    <property type="match status" value="1"/>
</dbReference>
<evidence type="ECO:0000313" key="4">
    <source>
        <dbReference type="EMBL" id="MBP2474672.1"/>
    </source>
</evidence>
<keyword evidence="5" id="KW-1185">Reference proteome</keyword>
<keyword evidence="1" id="KW-0378">Hydrolase</keyword>
<comment type="caution">
    <text evidence="4">The sequence shown here is derived from an EMBL/GenBank/DDBJ whole genome shotgun (WGS) entry which is preliminary data.</text>
</comment>
<dbReference type="Gene3D" id="2.40.260.10">
    <property type="entry name" value="Sortase"/>
    <property type="match status" value="1"/>
</dbReference>
<dbReference type="PROSITE" id="PS51257">
    <property type="entry name" value="PROKAR_LIPOPROTEIN"/>
    <property type="match status" value="1"/>
</dbReference>
<organism evidence="4 5">
    <name type="scientific">Crossiella equi</name>
    <dbReference type="NCBI Taxonomy" id="130796"/>
    <lineage>
        <taxon>Bacteria</taxon>
        <taxon>Bacillati</taxon>
        <taxon>Actinomycetota</taxon>
        <taxon>Actinomycetes</taxon>
        <taxon>Pseudonocardiales</taxon>
        <taxon>Pseudonocardiaceae</taxon>
        <taxon>Crossiella</taxon>
    </lineage>
</organism>
<evidence type="ECO:0000313" key="5">
    <source>
        <dbReference type="Proteomes" id="UP001519363"/>
    </source>
</evidence>